<evidence type="ECO:0000256" key="10">
    <source>
        <dbReference type="SAM" id="Phobius"/>
    </source>
</evidence>
<accession>L8J6K8</accession>
<keyword evidence="7 10" id="KW-1133">Transmembrane helix</keyword>
<keyword evidence="5" id="KW-0064">Aspartyl protease</keyword>
<evidence type="ECO:0000256" key="5">
    <source>
        <dbReference type="ARBA" id="ARBA00022750"/>
    </source>
</evidence>
<keyword evidence="4 10" id="KW-0812">Transmembrane</keyword>
<evidence type="ECO:0000313" key="12">
    <source>
        <dbReference type="Proteomes" id="UP000011134"/>
    </source>
</evidence>
<proteinExistence type="inferred from homology"/>
<keyword evidence="12" id="KW-1185">Reference proteome</keyword>
<evidence type="ECO:0000256" key="3">
    <source>
        <dbReference type="ARBA" id="ARBA00022670"/>
    </source>
</evidence>
<dbReference type="Proteomes" id="UP000011134">
    <property type="component" value="Unassembled WGS sequence"/>
</dbReference>
<sequence>MISYLSDLLRVGYTENIGAFLGLGNTLSDEYRFGFFVIAVGTFLLGLLAYIVTSSKQNLSSLIALSMVFSGGFSNFYDRVTNNGAVIDFLNVGIGSVRTGVFNVADVAIMIGVLMLLLPHNSLKIQRASL</sequence>
<dbReference type="PANTHER" id="PTHR33695:SF1">
    <property type="entry name" value="LIPOPROTEIN SIGNAL PEPTIDASE"/>
    <property type="match status" value="1"/>
</dbReference>
<comment type="caution">
    <text evidence="11">The sequence shown here is derived from an EMBL/GenBank/DDBJ whole genome shotgun (WGS) entry which is preliminary data.</text>
</comment>
<evidence type="ECO:0000256" key="2">
    <source>
        <dbReference type="ARBA" id="ARBA00022475"/>
    </source>
</evidence>
<feature type="transmembrane region" description="Helical" evidence="10">
    <location>
        <begin position="59"/>
        <end position="77"/>
    </location>
</feature>
<dbReference type="GO" id="GO:0006508">
    <property type="term" value="P:proteolysis"/>
    <property type="evidence" value="ECO:0007669"/>
    <property type="project" value="UniProtKB-KW"/>
</dbReference>
<evidence type="ECO:0000256" key="1">
    <source>
        <dbReference type="ARBA" id="ARBA00006139"/>
    </source>
</evidence>
<evidence type="ECO:0000256" key="7">
    <source>
        <dbReference type="ARBA" id="ARBA00022989"/>
    </source>
</evidence>
<evidence type="ECO:0000256" key="4">
    <source>
        <dbReference type="ARBA" id="ARBA00022692"/>
    </source>
</evidence>
<gene>
    <name evidence="11" type="ORF">C942_04121</name>
</gene>
<feature type="transmembrane region" description="Helical" evidence="10">
    <location>
        <begin position="97"/>
        <end position="118"/>
    </location>
</feature>
<dbReference type="PANTHER" id="PTHR33695">
    <property type="entry name" value="LIPOPROTEIN SIGNAL PEPTIDASE"/>
    <property type="match status" value="1"/>
</dbReference>
<keyword evidence="6" id="KW-0378">Hydrolase</keyword>
<name>L8J6K8_9GAMM</name>
<protein>
    <submittedName>
        <fullName evidence="11">Lipoprotein signal peptidase</fullName>
    </submittedName>
</protein>
<organism evidence="11 12">
    <name type="scientific">Photobacterium marinum</name>
    <dbReference type="NCBI Taxonomy" id="1056511"/>
    <lineage>
        <taxon>Bacteria</taxon>
        <taxon>Pseudomonadati</taxon>
        <taxon>Pseudomonadota</taxon>
        <taxon>Gammaproteobacteria</taxon>
        <taxon>Vibrionales</taxon>
        <taxon>Vibrionaceae</taxon>
        <taxon>Photobacterium</taxon>
    </lineage>
</organism>
<dbReference type="PATRIC" id="fig|1056511.3.peg.4933"/>
<evidence type="ECO:0000256" key="6">
    <source>
        <dbReference type="ARBA" id="ARBA00022801"/>
    </source>
</evidence>
<keyword evidence="8 10" id="KW-0472">Membrane</keyword>
<reference evidence="11 12" key="1">
    <citation type="submission" date="2012-12" db="EMBL/GenBank/DDBJ databases">
        <title>Genome Assembly of Photobacterium sp. AK15.</title>
        <authorList>
            <person name="Khatri I."/>
            <person name="Vaidya B."/>
            <person name="Srinivas T.N.R."/>
            <person name="Subramanian S."/>
            <person name="Pinnaka A."/>
        </authorList>
    </citation>
    <scope>NUCLEOTIDE SEQUENCE [LARGE SCALE GENOMIC DNA]</scope>
    <source>
        <strain evidence="11 12">AK15</strain>
    </source>
</reference>
<evidence type="ECO:0000256" key="8">
    <source>
        <dbReference type="ARBA" id="ARBA00023136"/>
    </source>
</evidence>
<comment type="similarity">
    <text evidence="1 9">Belongs to the peptidase A8 family.</text>
</comment>
<dbReference type="AlphaFoldDB" id="L8J6K8"/>
<dbReference type="GO" id="GO:0016020">
    <property type="term" value="C:membrane"/>
    <property type="evidence" value="ECO:0007669"/>
    <property type="project" value="InterPro"/>
</dbReference>
<dbReference type="GO" id="GO:0004190">
    <property type="term" value="F:aspartic-type endopeptidase activity"/>
    <property type="evidence" value="ECO:0007669"/>
    <property type="project" value="UniProtKB-KW"/>
</dbReference>
<evidence type="ECO:0000313" key="11">
    <source>
        <dbReference type="EMBL" id="ELR63107.1"/>
    </source>
</evidence>
<dbReference type="PROSITE" id="PS00855">
    <property type="entry name" value="SPASE_II"/>
    <property type="match status" value="1"/>
</dbReference>
<evidence type="ECO:0000256" key="9">
    <source>
        <dbReference type="RuleBase" id="RU004181"/>
    </source>
</evidence>
<dbReference type="PRINTS" id="PR00781">
    <property type="entry name" value="LIPOSIGPTASE"/>
</dbReference>
<keyword evidence="2" id="KW-1003">Cell membrane</keyword>
<dbReference type="InterPro" id="IPR001872">
    <property type="entry name" value="Peptidase_A8"/>
</dbReference>
<keyword evidence="3" id="KW-0645">Protease</keyword>
<keyword evidence="11" id="KW-0449">Lipoprotein</keyword>
<dbReference type="Pfam" id="PF01252">
    <property type="entry name" value="Peptidase_A8"/>
    <property type="match status" value="1"/>
</dbReference>
<dbReference type="EMBL" id="AMZO01000057">
    <property type="protein sequence ID" value="ELR63107.1"/>
    <property type="molecule type" value="Genomic_DNA"/>
</dbReference>
<feature type="transmembrane region" description="Helical" evidence="10">
    <location>
        <begin position="33"/>
        <end position="52"/>
    </location>
</feature>